<reference evidence="9 10" key="1">
    <citation type="submission" date="2015-11" db="EMBL/GenBank/DDBJ databases">
        <title>Expanding the genomic diversity of Burkholderia species for the development of highly accurate diagnostics.</title>
        <authorList>
            <person name="Sahl J."/>
            <person name="Keim P."/>
            <person name="Wagner D."/>
        </authorList>
    </citation>
    <scope>NUCLEOTIDE SEQUENCE [LARGE SCALE GENOMIC DNA]</scope>
    <source>
        <strain evidence="9 10">MSMB1808WGS</strain>
    </source>
</reference>
<comment type="function">
    <text evidence="1">Possible endonuclease which induces a single-strand cut and initiates DNA replication.</text>
</comment>
<dbReference type="GO" id="GO:0004519">
    <property type="term" value="F:endonuclease activity"/>
    <property type="evidence" value="ECO:0007669"/>
    <property type="project" value="UniProtKB-KW"/>
</dbReference>
<name>A0AAW3MLN3_9BURK</name>
<keyword evidence="6" id="KW-0378">Hydrolase</keyword>
<dbReference type="EMBL" id="LPBJ01000104">
    <property type="protein sequence ID" value="KVP87665.1"/>
    <property type="molecule type" value="Genomic_DNA"/>
</dbReference>
<dbReference type="InterPro" id="IPR008766">
    <property type="entry name" value="Replication_gene_A-like"/>
</dbReference>
<dbReference type="AlphaFoldDB" id="A0AAW3MLN3"/>
<feature type="compositionally biased region" description="Basic and acidic residues" evidence="7">
    <location>
        <begin position="614"/>
        <end position="628"/>
    </location>
</feature>
<evidence type="ECO:0000256" key="4">
    <source>
        <dbReference type="ARBA" id="ARBA00022722"/>
    </source>
</evidence>
<evidence type="ECO:0000313" key="9">
    <source>
        <dbReference type="EMBL" id="KVP87665.1"/>
    </source>
</evidence>
<keyword evidence="4" id="KW-0540">Nuclease</keyword>
<gene>
    <name evidence="9" type="ORF">WJ96_01480</name>
</gene>
<evidence type="ECO:0000259" key="8">
    <source>
        <dbReference type="Pfam" id="PF05840"/>
    </source>
</evidence>
<protein>
    <recommendedName>
        <fullName evidence="8">Replication gene A protein-like domain-containing protein</fullName>
    </recommendedName>
</protein>
<keyword evidence="3" id="KW-0235">DNA replication</keyword>
<dbReference type="Pfam" id="PF05840">
    <property type="entry name" value="Phage_GPA"/>
    <property type="match status" value="1"/>
</dbReference>
<evidence type="ECO:0000256" key="6">
    <source>
        <dbReference type="ARBA" id="ARBA00022801"/>
    </source>
</evidence>
<evidence type="ECO:0000256" key="3">
    <source>
        <dbReference type="ARBA" id="ARBA00022705"/>
    </source>
</evidence>
<dbReference type="GO" id="GO:0016787">
    <property type="term" value="F:hydrolase activity"/>
    <property type="evidence" value="ECO:0007669"/>
    <property type="project" value="UniProtKB-KW"/>
</dbReference>
<dbReference type="Proteomes" id="UP000056453">
    <property type="component" value="Unassembled WGS sequence"/>
</dbReference>
<comment type="similarity">
    <text evidence="2">Belongs to the phage GPA family.</text>
</comment>
<comment type="caution">
    <text evidence="9">The sequence shown here is derived from an EMBL/GenBank/DDBJ whole genome shotgun (WGS) entry which is preliminary data.</text>
</comment>
<keyword evidence="5" id="KW-0255">Endonuclease</keyword>
<accession>A0AAW3MLN3</accession>
<feature type="domain" description="Replication gene A protein-like" evidence="8">
    <location>
        <begin position="110"/>
        <end position="379"/>
    </location>
</feature>
<feature type="compositionally biased region" description="Low complexity" evidence="7">
    <location>
        <begin position="630"/>
        <end position="640"/>
    </location>
</feature>
<dbReference type="GO" id="GO:0006260">
    <property type="term" value="P:DNA replication"/>
    <property type="evidence" value="ECO:0007669"/>
    <property type="project" value="UniProtKB-KW"/>
</dbReference>
<evidence type="ECO:0000256" key="1">
    <source>
        <dbReference type="ARBA" id="ARBA00003293"/>
    </source>
</evidence>
<organism evidence="9 10">
    <name type="scientific">Burkholderia ubonensis</name>
    <dbReference type="NCBI Taxonomy" id="101571"/>
    <lineage>
        <taxon>Bacteria</taxon>
        <taxon>Pseudomonadati</taxon>
        <taxon>Pseudomonadota</taxon>
        <taxon>Betaproteobacteria</taxon>
        <taxon>Burkholderiales</taxon>
        <taxon>Burkholderiaceae</taxon>
        <taxon>Burkholderia</taxon>
        <taxon>Burkholderia cepacia complex</taxon>
    </lineage>
</organism>
<sequence length="649" mass="72225">MRFMAEWERRRSSFNPAKVTAEGVARRAANEALRAAVEPLLPACAQLSLGASDYDVCDVARAAAETCRVKQLALEREQRHGRFNANVLRAAGLTEAQVASVDAFEQRVMLAAVCAEHNVDAPGKEFEDGPAVRRMVTSKWWTRQLRKIHGMAQERAAIHMGIVAKDRECYVSTVSVRARAAQNERNAAALEATIARNVETDQEFTLAQLAAKGPANKSIRRAELMTRINGFERIAIAAGDAGLFATITCPSRMHRMTTVYGRPRANSKWDESTPRDAQAHLRKVWARIRAALARKGIVMYGFRIAEPQHDGTPHWHCLLFYPKQHDTTVRSTIRRYALAVDGDERGAAEKRVDLKRMDPAKGTAAGYIAKYVAKNIDGYRLEKDLLGNDAIETSERVEAWATRWRIRQFQQIGGPPVSVWRELRRVEFVPSDAPKFVQAAHNAVNKVAVYEGRDNASVAWDHYVQAQGGVACGRDYRIRIAKVENDQPNQYGEDGEPIIVGIEYFEEAKIRDALGNWIDVMPRTMTIASKRYTWEITRASRRAGAKVTGTFDIEVARGGYVERGVDGIEIPDLILKGDEYAQWAAEHPAAAADWELGLEHAQRAPWTRVNNCTRSERSGVAEPTDRAARGSGNSVSGEVSGAKRGQRNL</sequence>
<evidence type="ECO:0000256" key="2">
    <source>
        <dbReference type="ARBA" id="ARBA00009260"/>
    </source>
</evidence>
<evidence type="ECO:0000256" key="5">
    <source>
        <dbReference type="ARBA" id="ARBA00022759"/>
    </source>
</evidence>
<feature type="region of interest" description="Disordered" evidence="7">
    <location>
        <begin position="614"/>
        <end position="649"/>
    </location>
</feature>
<proteinExistence type="inferred from homology"/>
<keyword evidence="10" id="KW-1185">Reference proteome</keyword>
<evidence type="ECO:0000256" key="7">
    <source>
        <dbReference type="SAM" id="MobiDB-lite"/>
    </source>
</evidence>
<evidence type="ECO:0000313" key="10">
    <source>
        <dbReference type="Proteomes" id="UP000056453"/>
    </source>
</evidence>